<evidence type="ECO:0000313" key="1">
    <source>
        <dbReference type="EMBL" id="GMF04390.1"/>
    </source>
</evidence>
<keyword evidence="2" id="KW-1185">Reference proteome</keyword>
<name>A0ACB5U926_CANBO</name>
<accession>A0ACB5U926</accession>
<dbReference type="EMBL" id="BSXV01006906">
    <property type="protein sequence ID" value="GMF04390.1"/>
    <property type="molecule type" value="Genomic_DNA"/>
</dbReference>
<evidence type="ECO:0000313" key="2">
    <source>
        <dbReference type="Proteomes" id="UP001165101"/>
    </source>
</evidence>
<gene>
    <name evidence="1" type="ORF">Cboi01_000648300</name>
</gene>
<organism evidence="1 2">
    <name type="scientific">Candida boidinii</name>
    <name type="common">Yeast</name>
    <dbReference type="NCBI Taxonomy" id="5477"/>
    <lineage>
        <taxon>Eukaryota</taxon>
        <taxon>Fungi</taxon>
        <taxon>Dikarya</taxon>
        <taxon>Ascomycota</taxon>
        <taxon>Saccharomycotina</taxon>
        <taxon>Pichiomycetes</taxon>
        <taxon>Pichiales</taxon>
        <taxon>Pichiaceae</taxon>
        <taxon>Ogataea</taxon>
        <taxon>Ogataea/Candida clade</taxon>
    </lineage>
</organism>
<dbReference type="Proteomes" id="UP001165101">
    <property type="component" value="Unassembled WGS sequence"/>
</dbReference>
<proteinExistence type="predicted"/>
<comment type="caution">
    <text evidence="1">The sequence shown here is derived from an EMBL/GenBank/DDBJ whole genome shotgun (WGS) entry which is preliminary data.</text>
</comment>
<protein>
    <submittedName>
        <fullName evidence="1">Unnamed protein product</fullName>
    </submittedName>
</protein>
<reference evidence="1" key="1">
    <citation type="submission" date="2023-04" db="EMBL/GenBank/DDBJ databases">
        <title>Candida boidinii NBRC 1967.</title>
        <authorList>
            <person name="Ichikawa N."/>
            <person name="Sato H."/>
            <person name="Tonouchi N."/>
        </authorList>
    </citation>
    <scope>NUCLEOTIDE SEQUENCE</scope>
    <source>
        <strain evidence="1">NBRC 1967</strain>
    </source>
</reference>
<sequence>MAGNDTVAVLFDGDGVTRIAMIDIFDITKPTLKNIIDVLPPKAVLLKSNYDFSAVTFETADGSVYEIINSNNNNDEDEAISTYNKINKFPQLCVEYSIVNLSPTSSQVEEHEHEADAINKEWGNTNHHKFSSNVASFGLSQTGKFFCNGKLLCSGNLHLLITMKEQD</sequence>